<protein>
    <recommendedName>
        <fullName evidence="3">Tetratricopeptide repeat protein</fullName>
    </recommendedName>
</protein>
<evidence type="ECO:0008006" key="3">
    <source>
        <dbReference type="Google" id="ProtNLM"/>
    </source>
</evidence>
<evidence type="ECO:0000313" key="2">
    <source>
        <dbReference type="Proteomes" id="UP000707731"/>
    </source>
</evidence>
<dbReference type="EMBL" id="JADLQN010000005">
    <property type="protein sequence ID" value="MBF6357306.1"/>
    <property type="molecule type" value="Genomic_DNA"/>
</dbReference>
<dbReference type="RefSeq" id="WP_195004165.1">
    <property type="nucleotide sequence ID" value="NZ_JADLQN010000005.1"/>
</dbReference>
<name>A0ABS0DFP9_9NOCA</name>
<gene>
    <name evidence="1" type="ORF">IU449_22630</name>
</gene>
<keyword evidence="2" id="KW-1185">Reference proteome</keyword>
<accession>A0ABS0DFP9</accession>
<sequence>MPEAQLYGLTGLAYMRLADHRTATAYLQSAISGMSAYPRERTAWQIRLAQNLVQGGAIADGSQKDGQYVRDSIEAESE</sequence>
<dbReference type="Proteomes" id="UP000707731">
    <property type="component" value="Unassembled WGS sequence"/>
</dbReference>
<organism evidence="1 2">
    <name type="scientific">Nocardia higoensis</name>
    <dbReference type="NCBI Taxonomy" id="228599"/>
    <lineage>
        <taxon>Bacteria</taxon>
        <taxon>Bacillati</taxon>
        <taxon>Actinomycetota</taxon>
        <taxon>Actinomycetes</taxon>
        <taxon>Mycobacteriales</taxon>
        <taxon>Nocardiaceae</taxon>
        <taxon>Nocardia</taxon>
    </lineage>
</organism>
<comment type="caution">
    <text evidence="1">The sequence shown here is derived from an EMBL/GenBank/DDBJ whole genome shotgun (WGS) entry which is preliminary data.</text>
</comment>
<reference evidence="1 2" key="1">
    <citation type="submission" date="2020-10" db="EMBL/GenBank/DDBJ databases">
        <title>Identification of Nocardia species via Next-generation sequencing and recognition of intraspecies genetic diversity.</title>
        <authorList>
            <person name="Li P."/>
            <person name="Li P."/>
            <person name="Lu B."/>
        </authorList>
    </citation>
    <scope>NUCLEOTIDE SEQUENCE [LARGE SCALE GENOMIC DNA]</scope>
    <source>
        <strain evidence="1 2">BJ06-0143</strain>
    </source>
</reference>
<proteinExistence type="predicted"/>
<evidence type="ECO:0000313" key="1">
    <source>
        <dbReference type="EMBL" id="MBF6357306.1"/>
    </source>
</evidence>